<dbReference type="Proteomes" id="UP000824410">
    <property type="component" value="Unassembled WGS sequence"/>
</dbReference>
<dbReference type="RefSeq" id="WP_131680144.1">
    <property type="nucleotide sequence ID" value="NZ_SHCZ01000003.1"/>
</dbReference>
<sequence length="93" mass="10507">MRKKKVKLNPIATVTGIVTKSPQRVTTTTSKVIASMMVEVQSEQRSNYPMKITGFDEQALNLMLCRKGQEVTITGRSSYWRGYQLVVNNILTL</sequence>
<comment type="caution">
    <text evidence="1">The sequence shown here is derived from an EMBL/GenBank/DDBJ whole genome shotgun (WGS) entry which is preliminary data.</text>
</comment>
<evidence type="ECO:0000313" key="1">
    <source>
        <dbReference type="EMBL" id="MBX6980110.1"/>
    </source>
</evidence>
<protein>
    <submittedName>
        <fullName evidence="1">Uncharacterized protein</fullName>
    </submittedName>
</protein>
<dbReference type="AlphaFoldDB" id="A0AAP2JXY9"/>
<dbReference type="InterPro" id="IPR012340">
    <property type="entry name" value="NA-bd_OB-fold"/>
</dbReference>
<evidence type="ECO:0000313" key="2">
    <source>
        <dbReference type="Proteomes" id="UP000824410"/>
    </source>
</evidence>
<gene>
    <name evidence="1" type="ORF">EX242_07535</name>
</gene>
<name>A0AAP2JXY9_PRORE</name>
<proteinExistence type="predicted"/>
<accession>A0AAP2JXY9</accession>
<reference evidence="1" key="1">
    <citation type="submission" date="2019-02" db="EMBL/GenBank/DDBJ databases">
        <title>Genomic characterization of isolates from hospital effluents in KZN, South Africa.</title>
        <authorList>
            <person name="Ntshobeni N."/>
            <person name="Allam M."/>
            <person name="Ismail A."/>
            <person name="Amoako D."/>
            <person name="Essack S."/>
            <person name="Chenia H."/>
        </authorList>
    </citation>
    <scope>NUCLEOTIDE SEQUENCE</scope>
    <source>
        <strain evidence="1">AFE97_S1</strain>
    </source>
</reference>
<organism evidence="1 2">
    <name type="scientific">Providencia rettgeri</name>
    <dbReference type="NCBI Taxonomy" id="587"/>
    <lineage>
        <taxon>Bacteria</taxon>
        <taxon>Pseudomonadati</taxon>
        <taxon>Pseudomonadota</taxon>
        <taxon>Gammaproteobacteria</taxon>
        <taxon>Enterobacterales</taxon>
        <taxon>Morganellaceae</taxon>
        <taxon>Providencia</taxon>
    </lineage>
</organism>
<dbReference type="SUPFAM" id="SSF50249">
    <property type="entry name" value="Nucleic acid-binding proteins"/>
    <property type="match status" value="1"/>
</dbReference>
<dbReference type="EMBL" id="SHDO01000008">
    <property type="protein sequence ID" value="MBX6980110.1"/>
    <property type="molecule type" value="Genomic_DNA"/>
</dbReference>
<dbReference type="Gene3D" id="2.40.50.140">
    <property type="entry name" value="Nucleic acid-binding proteins"/>
    <property type="match status" value="1"/>
</dbReference>